<dbReference type="KEGG" id="pacs:FAZ98_18625"/>
<organism evidence="1 2">
    <name type="scientific">Paraburkholderia acidisoli</name>
    <dbReference type="NCBI Taxonomy" id="2571748"/>
    <lineage>
        <taxon>Bacteria</taxon>
        <taxon>Pseudomonadati</taxon>
        <taxon>Pseudomonadota</taxon>
        <taxon>Betaproteobacteria</taxon>
        <taxon>Burkholderiales</taxon>
        <taxon>Burkholderiaceae</taxon>
        <taxon>Paraburkholderia</taxon>
    </lineage>
</organism>
<dbReference type="EMBL" id="CP046914">
    <property type="protein sequence ID" value="QGZ63776.1"/>
    <property type="molecule type" value="Genomic_DNA"/>
</dbReference>
<dbReference type="AlphaFoldDB" id="A0A7Z2GLD4"/>
<sequence>MPSYFNMHLNDGTPDGKRVRTQCRRFSHCIDNVRYWFALHGNTVSHIDSGLRVCDATSAYTNLHFAAQDELAVARRSLDRLVEKHGAARVASALRAAEPKPFPVIKPARRAVASATPATNHTL</sequence>
<evidence type="ECO:0000313" key="1">
    <source>
        <dbReference type="EMBL" id="QGZ63776.1"/>
    </source>
</evidence>
<reference evidence="1 2" key="1">
    <citation type="submission" date="2019-12" db="EMBL/GenBank/DDBJ databases">
        <title>Paraburkholderia acidiphila 7Q-K02 sp. nov and Paraburkholderia acidisoli DHF22 sp. nov., two strains isolated from forest soil.</title>
        <authorList>
            <person name="Gao Z."/>
            <person name="Qiu L."/>
        </authorList>
    </citation>
    <scope>NUCLEOTIDE SEQUENCE [LARGE SCALE GENOMIC DNA]</scope>
    <source>
        <strain evidence="1 2">DHF22</strain>
    </source>
</reference>
<name>A0A7Z2GLD4_9BURK</name>
<dbReference type="Proteomes" id="UP000433577">
    <property type="component" value="Chromosome 2"/>
</dbReference>
<keyword evidence="2" id="KW-1185">Reference proteome</keyword>
<dbReference type="RefSeq" id="WP_158952766.1">
    <property type="nucleotide sequence ID" value="NZ_CP046914.1"/>
</dbReference>
<gene>
    <name evidence="1" type="ORF">FAZ98_18625</name>
</gene>
<proteinExistence type="predicted"/>
<protein>
    <submittedName>
        <fullName evidence="1">Uncharacterized protein</fullName>
    </submittedName>
</protein>
<evidence type="ECO:0000313" key="2">
    <source>
        <dbReference type="Proteomes" id="UP000433577"/>
    </source>
</evidence>
<accession>A0A7Z2GLD4</accession>